<dbReference type="EMBL" id="CAJNOW010017100">
    <property type="protein sequence ID" value="CAF1654672.1"/>
    <property type="molecule type" value="Genomic_DNA"/>
</dbReference>
<dbReference type="EMBL" id="CAJNRE010020637">
    <property type="protein sequence ID" value="CAF2238014.1"/>
    <property type="molecule type" value="Genomic_DNA"/>
</dbReference>
<sequence>MSMSTKDFWEMHDFSRFKPPVSPRHPAPLIHGYRPRPMVSFSTPRRVSTSIRISLPTPPSLQSLNAPTAKGHFEFSINESNISGEQIIDRVILKVGTEAKSLTNCFT</sequence>
<proteinExistence type="predicted"/>
<evidence type="ECO:0000313" key="2">
    <source>
        <dbReference type="EMBL" id="CAF2238014.1"/>
    </source>
</evidence>
<evidence type="ECO:0000313" key="3">
    <source>
        <dbReference type="Proteomes" id="UP000663834"/>
    </source>
</evidence>
<evidence type="ECO:0000313" key="1">
    <source>
        <dbReference type="EMBL" id="CAF1654672.1"/>
    </source>
</evidence>
<dbReference type="AlphaFoldDB" id="A0A816EWA7"/>
<comment type="caution">
    <text evidence="1">The sequence shown here is derived from an EMBL/GenBank/DDBJ whole genome shotgun (WGS) entry which is preliminary data.</text>
</comment>
<accession>A0A816EWA7</accession>
<name>A0A816EWA7_9BILA</name>
<organism evidence="1 3">
    <name type="scientific">Rotaria magnacalcarata</name>
    <dbReference type="NCBI Taxonomy" id="392030"/>
    <lineage>
        <taxon>Eukaryota</taxon>
        <taxon>Metazoa</taxon>
        <taxon>Spiralia</taxon>
        <taxon>Gnathifera</taxon>
        <taxon>Rotifera</taxon>
        <taxon>Eurotatoria</taxon>
        <taxon>Bdelloidea</taxon>
        <taxon>Philodinida</taxon>
        <taxon>Philodinidae</taxon>
        <taxon>Rotaria</taxon>
    </lineage>
</organism>
<reference evidence="1" key="1">
    <citation type="submission" date="2021-02" db="EMBL/GenBank/DDBJ databases">
        <authorList>
            <person name="Nowell W R."/>
        </authorList>
    </citation>
    <scope>NUCLEOTIDE SEQUENCE</scope>
</reference>
<dbReference type="Proteomes" id="UP000663834">
    <property type="component" value="Unassembled WGS sequence"/>
</dbReference>
<gene>
    <name evidence="1" type="ORF">KQP761_LOCUS30695</name>
    <name evidence="2" type="ORF">MBJ925_LOCUS37217</name>
</gene>
<dbReference type="Proteomes" id="UP000663824">
    <property type="component" value="Unassembled WGS sequence"/>
</dbReference>
<protein>
    <submittedName>
        <fullName evidence="1">Uncharacterized protein</fullName>
    </submittedName>
</protein>